<feature type="active site" description="For ring-opening step" evidence="2">
    <location>
        <position position="135"/>
    </location>
</feature>
<dbReference type="InterPro" id="IPR037171">
    <property type="entry name" value="NagB/RpiA_transferase-like"/>
</dbReference>
<feature type="active site" description="For ring-opening step" evidence="2">
    <location>
        <position position="142"/>
    </location>
</feature>
<proteinExistence type="inferred from homology"/>
<comment type="similarity">
    <text evidence="2">Belongs to the glucosamine/galactosamine-6-phosphate isomerase family. NagB subfamily.</text>
</comment>
<gene>
    <name evidence="2 4" type="primary">nagB</name>
    <name evidence="4" type="ORF">KDW95_03940</name>
</gene>
<keyword evidence="1 2" id="KW-0378">Hydrolase</keyword>
<feature type="site" description="Part of the allosteric site" evidence="2">
    <location>
        <position position="155"/>
    </location>
</feature>
<sequence length="260" mass="28050">MQVIIADSAQEVARLGADQLSALMRTRPGAVLGLATGNTPIALYDELIRRYRDGQLSFAQARSFNLDEYVGLAPGHRQSYRHFMNQHLFNHIDIPLAQTWVPDGLGDPETVGEAYEALIDAAGGIDLQVLGIGRNGHIGFNEPSSSLGSRTRIKTLAPQTLADNSRFFSPDEFQPSLAITMGIGTILRSRKALLLATGESKADAVQAMIEGPVTASCPASALQLHPCALVIVDSAAGARLEHGEYYQRVRQETDLLNGRS</sequence>
<feature type="site" description="Part of the allosteric site" evidence="2">
    <location>
        <position position="145"/>
    </location>
</feature>
<evidence type="ECO:0000313" key="4">
    <source>
        <dbReference type="EMBL" id="UTW12837.1"/>
    </source>
</evidence>
<comment type="pathway">
    <text evidence="2">Amino-sugar metabolism; N-acetylneuraminate degradation; D-fructose 6-phosphate from N-acetylneuraminate: step 5/5.</text>
</comment>
<comment type="caution">
    <text evidence="2">Lacks conserved residue(s) required for the propagation of feature annotation.</text>
</comment>
<dbReference type="PANTHER" id="PTHR11280">
    <property type="entry name" value="GLUCOSAMINE-6-PHOSPHATE ISOMERASE"/>
    <property type="match status" value="1"/>
</dbReference>
<dbReference type="Proteomes" id="UP001058461">
    <property type="component" value="Chromosome"/>
</dbReference>
<dbReference type="Gene3D" id="3.40.50.1360">
    <property type="match status" value="1"/>
</dbReference>
<comment type="activity regulation">
    <text evidence="2">Allosterically activated by N-acetylglucosamine 6-phosphate (GlcNAc6P).</text>
</comment>
<comment type="catalytic activity">
    <reaction evidence="2">
        <text>alpha-D-glucosamine 6-phosphate + H2O = beta-D-fructose 6-phosphate + NH4(+)</text>
        <dbReference type="Rhea" id="RHEA:12172"/>
        <dbReference type="ChEBI" id="CHEBI:15377"/>
        <dbReference type="ChEBI" id="CHEBI:28938"/>
        <dbReference type="ChEBI" id="CHEBI:57634"/>
        <dbReference type="ChEBI" id="CHEBI:75989"/>
        <dbReference type="EC" id="3.5.99.6"/>
    </reaction>
</comment>
<organism evidence="4 5">
    <name type="scientific">Marinobacterium rhizophilum</name>
    <dbReference type="NCBI Taxonomy" id="420402"/>
    <lineage>
        <taxon>Bacteria</taxon>
        <taxon>Pseudomonadati</taxon>
        <taxon>Pseudomonadota</taxon>
        <taxon>Gammaproteobacteria</taxon>
        <taxon>Oceanospirillales</taxon>
        <taxon>Oceanospirillaceae</taxon>
        <taxon>Marinobacterium</taxon>
    </lineage>
</organism>
<evidence type="ECO:0000256" key="2">
    <source>
        <dbReference type="HAMAP-Rule" id="MF_01241"/>
    </source>
</evidence>
<keyword evidence="5" id="KW-1185">Reference proteome</keyword>
<evidence type="ECO:0000259" key="3">
    <source>
        <dbReference type="Pfam" id="PF01182"/>
    </source>
</evidence>
<accession>A0ABY5HKC3</accession>
<dbReference type="RefSeq" id="WP_255854968.1">
    <property type="nucleotide sequence ID" value="NZ_CP073347.1"/>
</dbReference>
<dbReference type="EC" id="3.5.99.6" evidence="2"/>
<dbReference type="NCBIfam" id="TIGR00502">
    <property type="entry name" value="nagB"/>
    <property type="match status" value="1"/>
</dbReference>
<dbReference type="PANTHER" id="PTHR11280:SF5">
    <property type="entry name" value="GLUCOSAMINE-6-PHOSPHATE ISOMERASE"/>
    <property type="match status" value="1"/>
</dbReference>
<comment type="function">
    <text evidence="2">Catalyzes the reversible isomerization-deamination of glucosamine 6-phosphate (GlcN6P) to form fructose 6-phosphate (Fru6P) and ammonium ion.</text>
</comment>
<feature type="domain" description="Glucosamine/galactosamine-6-phosphate isomerase" evidence="3">
    <location>
        <begin position="7"/>
        <end position="223"/>
    </location>
</feature>
<feature type="active site" description="Proton acceptor; for enolization step" evidence="2">
    <location>
        <position position="67"/>
    </location>
</feature>
<dbReference type="GO" id="GO:0004342">
    <property type="term" value="F:glucosamine-6-phosphate deaminase activity"/>
    <property type="evidence" value="ECO:0007669"/>
    <property type="project" value="UniProtKB-EC"/>
</dbReference>
<comment type="subunit">
    <text evidence="2">Homohexamer.</text>
</comment>
<name>A0ABY5HKC3_9GAMM</name>
<dbReference type="InterPro" id="IPR004547">
    <property type="entry name" value="Glucosamine6P_isomerase"/>
</dbReference>
<dbReference type="CDD" id="cd01399">
    <property type="entry name" value="GlcN6P_deaminase"/>
    <property type="match status" value="1"/>
</dbReference>
<evidence type="ECO:0000313" key="5">
    <source>
        <dbReference type="Proteomes" id="UP001058461"/>
    </source>
</evidence>
<keyword evidence="2" id="KW-0021">Allosteric enzyme</keyword>
<evidence type="ECO:0000256" key="1">
    <source>
        <dbReference type="ARBA" id="ARBA00022801"/>
    </source>
</evidence>
<dbReference type="Pfam" id="PF01182">
    <property type="entry name" value="Glucosamine_iso"/>
    <property type="match status" value="1"/>
</dbReference>
<keyword evidence="2" id="KW-0119">Carbohydrate metabolism</keyword>
<dbReference type="SUPFAM" id="SSF100950">
    <property type="entry name" value="NagB/RpiA/CoA transferase-like"/>
    <property type="match status" value="1"/>
</dbReference>
<feature type="active site" description="Proton acceptor; for ring-opening step" evidence="2">
    <location>
        <position position="137"/>
    </location>
</feature>
<dbReference type="HAMAP" id="MF_01241">
    <property type="entry name" value="GlcN6P_deamin"/>
    <property type="match status" value="1"/>
</dbReference>
<reference evidence="4" key="1">
    <citation type="submission" date="2021-04" db="EMBL/GenBank/DDBJ databases">
        <title>Oceanospirillales bacteria with DddD are important DMSP degraders in coastal seawater.</title>
        <authorList>
            <person name="Liu J."/>
        </authorList>
    </citation>
    <scope>NUCLEOTIDE SEQUENCE</scope>
    <source>
        <strain evidence="4">D13-1</strain>
    </source>
</reference>
<feature type="site" description="Part of the allosteric site" evidence="2">
    <location>
        <position position="154"/>
    </location>
</feature>
<dbReference type="InterPro" id="IPR018321">
    <property type="entry name" value="Glucosamine6P_isomerase_CS"/>
</dbReference>
<feature type="site" description="Part of the allosteric site" evidence="2">
    <location>
        <position position="152"/>
    </location>
</feature>
<dbReference type="PROSITE" id="PS01161">
    <property type="entry name" value="GLC_GALNAC_ISOMERASE"/>
    <property type="match status" value="1"/>
</dbReference>
<dbReference type="EMBL" id="CP073347">
    <property type="protein sequence ID" value="UTW12837.1"/>
    <property type="molecule type" value="Genomic_DNA"/>
</dbReference>
<protein>
    <recommendedName>
        <fullName evidence="2">Glucosamine-6-phosphate deaminase</fullName>
        <ecNumber evidence="2">3.5.99.6</ecNumber>
    </recommendedName>
    <alternativeName>
        <fullName evidence="2">GlcN6P deaminase</fullName>
        <shortName evidence="2">GNPDA</shortName>
    </alternativeName>
    <alternativeName>
        <fullName evidence="2">Glucosamine-6-phosphate isomerase</fullName>
    </alternativeName>
</protein>
<dbReference type="InterPro" id="IPR006148">
    <property type="entry name" value="Glc/Gal-6P_isomerase"/>
</dbReference>